<dbReference type="EMBL" id="JAHHGZ010000044">
    <property type="protein sequence ID" value="MBW4671423.1"/>
    <property type="molecule type" value="Genomic_DNA"/>
</dbReference>
<evidence type="ECO:0000313" key="2">
    <source>
        <dbReference type="EMBL" id="MBW4671423.1"/>
    </source>
</evidence>
<evidence type="ECO:0000313" key="3">
    <source>
        <dbReference type="Proteomes" id="UP000729701"/>
    </source>
</evidence>
<evidence type="ECO:0000256" key="1">
    <source>
        <dbReference type="SAM" id="MobiDB-lite"/>
    </source>
</evidence>
<proteinExistence type="predicted"/>
<protein>
    <submittedName>
        <fullName evidence="2">Uncharacterized protein</fullName>
    </submittedName>
</protein>
<organism evidence="2 3">
    <name type="scientific">Cyanomargarita calcarea GSE-NOS-MK-12-04C</name>
    <dbReference type="NCBI Taxonomy" id="2839659"/>
    <lineage>
        <taxon>Bacteria</taxon>
        <taxon>Bacillati</taxon>
        <taxon>Cyanobacteriota</taxon>
        <taxon>Cyanophyceae</taxon>
        <taxon>Nostocales</taxon>
        <taxon>Cyanomargaritaceae</taxon>
        <taxon>Cyanomargarita</taxon>
    </lineage>
</organism>
<feature type="region of interest" description="Disordered" evidence="1">
    <location>
        <begin position="41"/>
        <end position="81"/>
    </location>
</feature>
<dbReference type="AlphaFoldDB" id="A0A951QV84"/>
<reference evidence="2" key="1">
    <citation type="submission" date="2021-05" db="EMBL/GenBank/DDBJ databases">
        <authorList>
            <person name="Pietrasiak N."/>
            <person name="Ward R."/>
            <person name="Stajich J.E."/>
            <person name="Kurbessoian T."/>
        </authorList>
    </citation>
    <scope>NUCLEOTIDE SEQUENCE</scope>
    <source>
        <strain evidence="2">GSE-NOS-MK-12-04C</strain>
    </source>
</reference>
<reference evidence="2" key="2">
    <citation type="journal article" date="2022" name="Microbiol. Resour. Announc.">
        <title>Metagenome Sequencing to Explore Phylogenomics of Terrestrial Cyanobacteria.</title>
        <authorList>
            <person name="Ward R.D."/>
            <person name="Stajich J.E."/>
            <person name="Johansen J.R."/>
            <person name="Huntemann M."/>
            <person name="Clum A."/>
            <person name="Foster B."/>
            <person name="Foster B."/>
            <person name="Roux S."/>
            <person name="Palaniappan K."/>
            <person name="Varghese N."/>
            <person name="Mukherjee S."/>
            <person name="Reddy T.B.K."/>
            <person name="Daum C."/>
            <person name="Copeland A."/>
            <person name="Chen I.A."/>
            <person name="Ivanova N.N."/>
            <person name="Kyrpides N.C."/>
            <person name="Shapiro N."/>
            <person name="Eloe-Fadrosh E.A."/>
            <person name="Pietrasiak N."/>
        </authorList>
    </citation>
    <scope>NUCLEOTIDE SEQUENCE</scope>
    <source>
        <strain evidence="2">GSE-NOS-MK-12-04C</strain>
    </source>
</reference>
<gene>
    <name evidence="2" type="ORF">KME60_29375</name>
</gene>
<comment type="caution">
    <text evidence="2">The sequence shown here is derived from an EMBL/GenBank/DDBJ whole genome shotgun (WGS) entry which is preliminary data.</text>
</comment>
<feature type="compositionally biased region" description="Low complexity" evidence="1">
    <location>
        <begin position="50"/>
        <end position="68"/>
    </location>
</feature>
<dbReference type="Proteomes" id="UP000729701">
    <property type="component" value="Unassembled WGS sequence"/>
</dbReference>
<accession>A0A951QV84</accession>
<name>A0A951QV84_9CYAN</name>
<sequence>MIVHFKEGYEQLEAFESIISLLINIKSLIIARTSRSILKQYQSQEGVPGDSPSISDRTSSSTKWQSSSGVRVSPKKHFLRA</sequence>